<dbReference type="Proteomes" id="UP000465846">
    <property type="component" value="Chromosome"/>
</dbReference>
<accession>A0A6C0UKK5</accession>
<evidence type="ECO:0000259" key="1">
    <source>
        <dbReference type="Pfam" id="PF18545"/>
    </source>
</evidence>
<proteinExistence type="predicted"/>
<dbReference type="RefSeq" id="WP_163486302.1">
    <property type="nucleotide sequence ID" value="NZ_CP048739.1"/>
</dbReference>
<dbReference type="GeneID" id="44079492"/>
<evidence type="ECO:0000313" key="3">
    <source>
        <dbReference type="Proteomes" id="UP000465846"/>
    </source>
</evidence>
<dbReference type="InterPro" id="IPR040624">
    <property type="entry name" value="HalOD1"/>
</dbReference>
<protein>
    <recommendedName>
        <fullName evidence="1">Halobacterial output domain-containing protein</fullName>
    </recommendedName>
</protein>
<name>A0A6C0UKK5_9EURY</name>
<sequence length="91" mass="9829">MTGTKASNGDAGSETTQGREEMTLKIVSVIADAKGCKPLDLKPLYWVVDTEAIEQLVEQSSTVSFELSFDYEGGQVTVTSDGNITYEMADE</sequence>
<gene>
    <name evidence="2" type="ORF">G3I44_08785</name>
</gene>
<feature type="domain" description="Halobacterial output" evidence="1">
    <location>
        <begin position="19"/>
        <end position="85"/>
    </location>
</feature>
<reference evidence="2 3" key="1">
    <citation type="submission" date="2020-02" db="EMBL/GenBank/DDBJ databases">
        <title>Whole genome sequence of Halogeometricum borinquense strain wsp4.</title>
        <authorList>
            <person name="Verma D.K."/>
            <person name="Gopal K."/>
            <person name="Prasad E.S."/>
        </authorList>
    </citation>
    <scope>NUCLEOTIDE SEQUENCE [LARGE SCALE GENOMIC DNA]</scope>
    <source>
        <strain evidence="3">wsp4</strain>
    </source>
</reference>
<dbReference type="Pfam" id="PF18545">
    <property type="entry name" value="HalOD1"/>
    <property type="match status" value="1"/>
</dbReference>
<dbReference type="EMBL" id="CP048739">
    <property type="protein sequence ID" value="QIB74369.1"/>
    <property type="molecule type" value="Genomic_DNA"/>
</dbReference>
<evidence type="ECO:0000313" key="2">
    <source>
        <dbReference type="EMBL" id="QIB74369.1"/>
    </source>
</evidence>
<dbReference type="AlphaFoldDB" id="A0A6C0UKK5"/>
<organism evidence="2 3">
    <name type="scientific">Halogeometricum borinquense</name>
    <dbReference type="NCBI Taxonomy" id="60847"/>
    <lineage>
        <taxon>Archaea</taxon>
        <taxon>Methanobacteriati</taxon>
        <taxon>Methanobacteriota</taxon>
        <taxon>Stenosarchaea group</taxon>
        <taxon>Halobacteria</taxon>
        <taxon>Halobacteriales</taxon>
        <taxon>Haloferacaceae</taxon>
        <taxon>Halogeometricum</taxon>
    </lineage>
</organism>